<dbReference type="Pfam" id="PF07780">
    <property type="entry name" value="Spb1_C"/>
    <property type="match status" value="1"/>
</dbReference>
<comment type="similarity">
    <text evidence="8">Belongs to the class I-like SAM-binding methyltransferase superfamily. RNA methyltransferase RlmE family. SPB1 subfamily.</text>
</comment>
<keyword evidence="7 8" id="KW-0539">Nucleus</keyword>
<dbReference type="InterPro" id="IPR015507">
    <property type="entry name" value="rRNA-MeTfrase_E"/>
</dbReference>
<keyword evidence="6 8" id="KW-0949">S-adenosyl-L-methionine</keyword>
<evidence type="ECO:0000256" key="5">
    <source>
        <dbReference type="ARBA" id="ARBA00022679"/>
    </source>
</evidence>
<evidence type="ECO:0000256" key="8">
    <source>
        <dbReference type="HAMAP-Rule" id="MF_03163"/>
    </source>
</evidence>
<feature type="compositionally biased region" description="Basic and acidic residues" evidence="9">
    <location>
        <begin position="377"/>
        <end position="391"/>
    </location>
</feature>
<comment type="subcellular location">
    <subcellularLocation>
        <location evidence="1 8">Nucleus</location>
        <location evidence="1 8">Nucleolus</location>
    </subcellularLocation>
</comment>
<reference evidence="13" key="2">
    <citation type="submission" date="2020-11" db="EMBL/GenBank/DDBJ databases">
        <authorList>
            <person name="Cecchin M."/>
            <person name="Marcolungo L."/>
            <person name="Rossato M."/>
            <person name="Girolomoni L."/>
            <person name="Cosentino E."/>
            <person name="Cuine S."/>
            <person name="Li-Beisson Y."/>
            <person name="Delledonne M."/>
            <person name="Ballottari M."/>
        </authorList>
    </citation>
    <scope>NUCLEOTIDE SEQUENCE</scope>
    <source>
        <strain evidence="13">211/11P</strain>
        <tissue evidence="13">Whole cell</tissue>
    </source>
</reference>
<dbReference type="PANTHER" id="PTHR10920">
    <property type="entry name" value="RIBOSOMAL RNA METHYLTRANSFERASE"/>
    <property type="match status" value="1"/>
</dbReference>
<feature type="region of interest" description="Disordered" evidence="9">
    <location>
        <begin position="589"/>
        <end position="740"/>
    </location>
</feature>
<feature type="region of interest" description="Disordered" evidence="9">
    <location>
        <begin position="865"/>
        <end position="938"/>
    </location>
</feature>
<evidence type="ECO:0000256" key="9">
    <source>
        <dbReference type="SAM" id="MobiDB-lite"/>
    </source>
</evidence>
<dbReference type="HAMAP" id="MF_01547">
    <property type="entry name" value="RNA_methyltr_E"/>
    <property type="match status" value="1"/>
</dbReference>
<evidence type="ECO:0000259" key="10">
    <source>
        <dbReference type="Pfam" id="PF01728"/>
    </source>
</evidence>
<feature type="domain" description="DUF3381" evidence="12">
    <location>
        <begin position="238"/>
        <end position="411"/>
    </location>
</feature>
<dbReference type="HAMAP" id="MF_03163">
    <property type="entry name" value="RNA_methyltr_E_SPB1"/>
    <property type="match status" value="1"/>
</dbReference>
<reference evidence="13" key="1">
    <citation type="journal article" date="2019" name="Plant J.">
        <title>Chlorella vulgaris genome assembly and annotation reveals the molecular basis for metabolic acclimation to high light conditions.</title>
        <authorList>
            <person name="Cecchin M."/>
            <person name="Marcolungo L."/>
            <person name="Rossato M."/>
            <person name="Girolomoni L."/>
            <person name="Cosentino E."/>
            <person name="Cuine S."/>
            <person name="Li-Beisson Y."/>
            <person name="Delledonne M."/>
            <person name="Ballottari M."/>
        </authorList>
    </citation>
    <scope>NUCLEOTIDE SEQUENCE</scope>
    <source>
        <strain evidence="13">211/11P</strain>
    </source>
</reference>
<dbReference type="InterPro" id="IPR028589">
    <property type="entry name" value="SPB1-like"/>
</dbReference>
<dbReference type="Gene3D" id="3.40.50.150">
    <property type="entry name" value="Vaccinia Virus protein VP39"/>
    <property type="match status" value="1"/>
</dbReference>
<feature type="compositionally biased region" description="Basic residues" evidence="9">
    <location>
        <begin position="392"/>
        <end position="410"/>
    </location>
</feature>
<feature type="binding site" evidence="8">
    <location>
        <position position="58"/>
    </location>
    <ligand>
        <name>S-adenosyl-L-methionine</name>
        <dbReference type="ChEBI" id="CHEBI:59789"/>
    </ligand>
</feature>
<evidence type="ECO:0000256" key="1">
    <source>
        <dbReference type="ARBA" id="ARBA00004604"/>
    </source>
</evidence>
<name>A0A9D4TXA2_CHLVU</name>
<feature type="region of interest" description="Disordered" evidence="9">
    <location>
        <begin position="347"/>
        <end position="429"/>
    </location>
</feature>
<comment type="function">
    <text evidence="8">Probable methyltransferase involved in the maturation of rRNA and in the biogenesis of ribosomal subunits.</text>
</comment>
<proteinExistence type="inferred from homology"/>
<gene>
    <name evidence="13" type="ORF">D9Q98_006200</name>
</gene>
<feature type="binding site" evidence="8">
    <location>
        <position position="76"/>
    </location>
    <ligand>
        <name>S-adenosyl-L-methionine</name>
        <dbReference type="ChEBI" id="CHEBI:59789"/>
    </ligand>
</feature>
<feature type="compositionally biased region" description="Low complexity" evidence="9">
    <location>
        <begin position="921"/>
        <end position="938"/>
    </location>
</feature>
<evidence type="ECO:0000256" key="6">
    <source>
        <dbReference type="ARBA" id="ARBA00022691"/>
    </source>
</evidence>
<dbReference type="InterPro" id="IPR024576">
    <property type="entry name" value="rRNA_MeTfrase_Spb1_DUF3381"/>
</dbReference>
<dbReference type="OrthoDB" id="1287559at2759"/>
<dbReference type="GO" id="GO:0030687">
    <property type="term" value="C:preribosome, large subunit precursor"/>
    <property type="evidence" value="ECO:0007669"/>
    <property type="project" value="TreeGrafter"/>
</dbReference>
<feature type="domain" description="Ribosomal RNA methyltransferase FtsJ" evidence="10">
    <location>
        <begin position="24"/>
        <end position="200"/>
    </location>
</feature>
<evidence type="ECO:0000259" key="11">
    <source>
        <dbReference type="Pfam" id="PF07780"/>
    </source>
</evidence>
<feature type="binding site" evidence="8">
    <location>
        <position position="56"/>
    </location>
    <ligand>
        <name>S-adenosyl-L-methionine</name>
        <dbReference type="ChEBI" id="CHEBI:59789"/>
    </ligand>
</feature>
<dbReference type="AlphaFoldDB" id="A0A9D4TXA2"/>
<dbReference type="SUPFAM" id="SSF53335">
    <property type="entry name" value="S-adenosyl-L-methionine-dependent methyltransferases"/>
    <property type="match status" value="1"/>
</dbReference>
<evidence type="ECO:0000256" key="4">
    <source>
        <dbReference type="ARBA" id="ARBA00022603"/>
    </source>
</evidence>
<evidence type="ECO:0000259" key="12">
    <source>
        <dbReference type="Pfam" id="PF11861"/>
    </source>
</evidence>
<dbReference type="EMBL" id="SIDB01000002">
    <property type="protein sequence ID" value="KAI3436789.1"/>
    <property type="molecule type" value="Genomic_DNA"/>
</dbReference>
<feature type="compositionally biased region" description="Low complexity" evidence="9">
    <location>
        <begin position="602"/>
        <end position="634"/>
    </location>
</feature>
<dbReference type="FunFam" id="3.40.50.150:FF:000004">
    <property type="entry name" value="AdoMet-dependent rRNA methyltransferase SPB1"/>
    <property type="match status" value="1"/>
</dbReference>
<organism evidence="13 14">
    <name type="scientific">Chlorella vulgaris</name>
    <name type="common">Green alga</name>
    <dbReference type="NCBI Taxonomy" id="3077"/>
    <lineage>
        <taxon>Eukaryota</taxon>
        <taxon>Viridiplantae</taxon>
        <taxon>Chlorophyta</taxon>
        <taxon>core chlorophytes</taxon>
        <taxon>Trebouxiophyceae</taxon>
        <taxon>Chlorellales</taxon>
        <taxon>Chlorellaceae</taxon>
        <taxon>Chlorella clade</taxon>
        <taxon>Chlorella</taxon>
    </lineage>
</organism>
<keyword evidence="5 8" id="KW-0808">Transferase</keyword>
<dbReference type="GO" id="GO:0008650">
    <property type="term" value="F:rRNA (uridine-2'-O-)-methyltransferase activity"/>
    <property type="evidence" value="ECO:0007669"/>
    <property type="project" value="TreeGrafter"/>
</dbReference>
<keyword evidence="2 8" id="KW-0690">Ribosome biogenesis</keyword>
<keyword evidence="4 8" id="KW-0489">Methyltransferase</keyword>
<feature type="domain" description="Ribosomal RNA methyltransferase SPB1-like C-terminal" evidence="11">
    <location>
        <begin position="715"/>
        <end position="912"/>
    </location>
</feature>
<feature type="active site" description="Proton acceptor" evidence="8">
    <location>
        <position position="157"/>
    </location>
</feature>
<accession>A0A9D4TXA2</accession>
<keyword evidence="3 8" id="KW-0698">rRNA processing</keyword>
<evidence type="ECO:0000256" key="2">
    <source>
        <dbReference type="ARBA" id="ARBA00022517"/>
    </source>
</evidence>
<dbReference type="EC" id="2.1.1.-" evidence="8"/>
<feature type="binding site" evidence="8">
    <location>
        <position position="117"/>
    </location>
    <ligand>
        <name>S-adenosyl-L-methionine</name>
        <dbReference type="ChEBI" id="CHEBI:59789"/>
    </ligand>
</feature>
<dbReference type="PANTHER" id="PTHR10920:SF13">
    <property type="entry name" value="PRE-RRNA 2'-O-RIBOSE RNA METHYLTRANSFERASE FTSJ3"/>
    <property type="match status" value="1"/>
</dbReference>
<keyword evidence="14" id="KW-1185">Reference proteome</keyword>
<dbReference type="GO" id="GO:0005730">
    <property type="term" value="C:nucleolus"/>
    <property type="evidence" value="ECO:0007669"/>
    <property type="project" value="UniProtKB-SubCell"/>
</dbReference>
<evidence type="ECO:0000256" key="3">
    <source>
        <dbReference type="ARBA" id="ARBA00022552"/>
    </source>
</evidence>
<sequence length="938" mass="102508">MPKKAKKGKGRLDKYYHLAKAQGYRSRAAFKLIQLNRKYEFLGSATSLLDLCAAPGGWCQVAVKNMPVGSLVIGVDLVSMKPMRGVKTLLGDITTQKCRLAIKKEAAGRLIDVVLHDGAPNVGGAWATEAYSQSWLVLEALKMATDMLAPKGTFVTKVFRSKDYQALLYAMQQLFAKVEATKPVASRNASAEIFVVCTGYKAPAKIDPRLLDAKYLFQEVQDAPKIMGPDALIKAKIKQTRFREGYEEGLSTTHKVLSAAAFITGDSPVEMLGRYTTFALEGPNSEGAVEGVEDVAQLAAYVRGHEATDAEIKLLCKDLQVLGRSEFKQLLRWRLLVKKDLQRQQAAAKEAAKEEGGGEEGAEGGSGSEGEEEDPEEKLLREMGEVKDRMDKKRKKDRRRRREQKTKSRVRAAQLAQGEGLGEDNGPESLFSLAKVKGKAAGTLDNASAPDFDAAPPSSSSGGEGEEVSSEAMDTEDEQRKYDAMMDGYLEDSYQSWKHRQRVKGDIVKKRRRRMGDAGELSDEEEQPAEKPDVPTSESEEEEEEEVVVPPEEEAPGGGLIVTFDERRAGVAATSEAAVAQWFAQDIFNDPDIEDPEEDVDAILAARAQRPQQPQQTQQAQQQAQPQQQQQQGAKRPRKAERGGSGDAQPPLAAAAQDGAGAAAAADAQQGDAGSGSDAEEEPGTAAAKKRRRGATGGGANGHLGLSADALAGPEDGFEVVPAAPSGSEASDSDDEFETMDDHAKAEIRALAKKMLRRKVKDDIIEAAYSRYAFHDVGLPKWFDEDERKFMRPQAQITPEEYRAAREDLRSINTRPIKKVAEAQARKRKRLTMRLTTARQKAESVANQEDVPMRQKMQEIEKLFNRARAGKGSKNAGKKGAGTSRSDQYKRKGPPLDGRMRKDKRGMDKVAKRMKGKGKKAAAAGVKKPIPAGKNRRR</sequence>
<feature type="compositionally biased region" description="Acidic residues" evidence="9">
    <location>
        <begin position="464"/>
        <end position="477"/>
    </location>
</feature>
<feature type="binding site" evidence="8">
    <location>
        <position position="92"/>
    </location>
    <ligand>
        <name>S-adenosyl-L-methionine</name>
        <dbReference type="ChEBI" id="CHEBI:59789"/>
    </ligand>
</feature>
<comment type="catalytic activity">
    <reaction evidence="8">
        <text>a ribonucleotide in rRNA + S-adenosyl-L-methionine = a 2'-O-methylribonucleotide in rRNA + S-adenosyl-L-homocysteine + H(+)</text>
        <dbReference type="Rhea" id="RHEA:48628"/>
        <dbReference type="Rhea" id="RHEA-COMP:12164"/>
        <dbReference type="Rhea" id="RHEA-COMP:12165"/>
        <dbReference type="ChEBI" id="CHEBI:15378"/>
        <dbReference type="ChEBI" id="CHEBI:57856"/>
        <dbReference type="ChEBI" id="CHEBI:59789"/>
        <dbReference type="ChEBI" id="CHEBI:90675"/>
        <dbReference type="ChEBI" id="CHEBI:90676"/>
    </reaction>
</comment>
<dbReference type="InterPro" id="IPR050082">
    <property type="entry name" value="RNA_methyltr_RlmE"/>
</dbReference>
<dbReference type="GO" id="GO:0000466">
    <property type="term" value="P:maturation of 5.8S rRNA from tricistronic rRNA transcript (SSU-rRNA, 5.8S rRNA, LSU-rRNA)"/>
    <property type="evidence" value="ECO:0007669"/>
    <property type="project" value="TreeGrafter"/>
</dbReference>
<dbReference type="InterPro" id="IPR029063">
    <property type="entry name" value="SAM-dependent_MTases_sf"/>
</dbReference>
<feature type="compositionally biased region" description="Low complexity" evidence="9">
    <location>
        <begin position="647"/>
        <end position="677"/>
    </location>
</feature>
<comment type="caution">
    <text evidence="13">The sequence shown here is derived from an EMBL/GenBank/DDBJ whole genome shotgun (WGS) entry which is preliminary data.</text>
</comment>
<evidence type="ECO:0000313" key="14">
    <source>
        <dbReference type="Proteomes" id="UP001055712"/>
    </source>
</evidence>
<feature type="compositionally biased region" description="Acidic residues" evidence="9">
    <location>
        <begin position="538"/>
        <end position="555"/>
    </location>
</feature>
<dbReference type="Pfam" id="PF01728">
    <property type="entry name" value="FtsJ"/>
    <property type="match status" value="1"/>
</dbReference>
<dbReference type="GO" id="GO:0000463">
    <property type="term" value="P:maturation of LSU-rRNA from tricistronic rRNA transcript (SSU-rRNA, 5.8S rRNA, LSU-rRNA)"/>
    <property type="evidence" value="ECO:0007669"/>
    <property type="project" value="TreeGrafter"/>
</dbReference>
<feature type="compositionally biased region" description="Acidic residues" evidence="9">
    <location>
        <begin position="589"/>
        <end position="601"/>
    </location>
</feature>
<feature type="region of interest" description="Disordered" evidence="9">
    <location>
        <begin position="443"/>
        <end position="562"/>
    </location>
</feature>
<dbReference type="InterPro" id="IPR012920">
    <property type="entry name" value="rRNA_MeTfrase_SPB1-like_C"/>
</dbReference>
<protein>
    <recommendedName>
        <fullName evidence="8">Putative rRNA methyltransferase</fullName>
        <ecNumber evidence="8">2.1.1.-</ecNumber>
    </recommendedName>
    <alternativeName>
        <fullName evidence="8">2'-O-ribose RNA methyltransferase SPB1 homolog</fullName>
    </alternativeName>
</protein>
<dbReference type="GO" id="GO:0016435">
    <property type="term" value="F:rRNA (guanine) methyltransferase activity"/>
    <property type="evidence" value="ECO:0007669"/>
    <property type="project" value="TreeGrafter"/>
</dbReference>
<dbReference type="Pfam" id="PF11861">
    <property type="entry name" value="DUF3381"/>
    <property type="match status" value="1"/>
</dbReference>
<evidence type="ECO:0000313" key="13">
    <source>
        <dbReference type="EMBL" id="KAI3436789.1"/>
    </source>
</evidence>
<dbReference type="Proteomes" id="UP001055712">
    <property type="component" value="Unassembled WGS sequence"/>
</dbReference>
<evidence type="ECO:0000256" key="7">
    <source>
        <dbReference type="ARBA" id="ARBA00023242"/>
    </source>
</evidence>
<dbReference type="InterPro" id="IPR002877">
    <property type="entry name" value="RNA_MeTrfase_FtsJ_dom"/>
</dbReference>